<evidence type="ECO:0000313" key="3">
    <source>
        <dbReference type="Proteomes" id="UP000326396"/>
    </source>
</evidence>
<reference evidence="2 3" key="1">
    <citation type="submission" date="2019-05" db="EMBL/GenBank/DDBJ databases">
        <title>Mikania micrantha, genome provides insights into the molecular mechanism of rapid growth.</title>
        <authorList>
            <person name="Liu B."/>
        </authorList>
    </citation>
    <scope>NUCLEOTIDE SEQUENCE [LARGE SCALE GENOMIC DNA]</scope>
    <source>
        <strain evidence="2">NLD-2019</strain>
        <tissue evidence="2">Leaf</tissue>
    </source>
</reference>
<feature type="chain" id="PRO_5024366661" evidence="1">
    <location>
        <begin position="30"/>
        <end position="104"/>
    </location>
</feature>
<proteinExistence type="predicted"/>
<dbReference type="EMBL" id="SZYD01000017">
    <property type="protein sequence ID" value="KAD3066593.1"/>
    <property type="molecule type" value="Genomic_DNA"/>
</dbReference>
<dbReference type="Proteomes" id="UP000326396">
    <property type="component" value="Linkage Group LG7"/>
</dbReference>
<comment type="caution">
    <text evidence="2">The sequence shown here is derived from an EMBL/GenBank/DDBJ whole genome shotgun (WGS) entry which is preliminary data.</text>
</comment>
<keyword evidence="3" id="KW-1185">Reference proteome</keyword>
<dbReference type="AlphaFoldDB" id="A0A5N6M0V3"/>
<name>A0A5N6M0V3_9ASTR</name>
<accession>A0A5N6M0V3</accession>
<evidence type="ECO:0000313" key="2">
    <source>
        <dbReference type="EMBL" id="KAD3066593.1"/>
    </source>
</evidence>
<keyword evidence="1" id="KW-0732">Signal</keyword>
<sequence>MFKMASKRFLFIALAFATALLVTSEIVAARELASNNENIEDIAMVDMEGTTMAGVIEADIAGMVVVVTEISIIEDVGVALLFKRQSHTNKLMRHKLTIDLSMLS</sequence>
<protein>
    <submittedName>
        <fullName evidence="2">Uncharacterized protein</fullName>
    </submittedName>
</protein>
<evidence type="ECO:0000256" key="1">
    <source>
        <dbReference type="SAM" id="SignalP"/>
    </source>
</evidence>
<feature type="signal peptide" evidence="1">
    <location>
        <begin position="1"/>
        <end position="29"/>
    </location>
</feature>
<gene>
    <name evidence="2" type="ORF">E3N88_34473</name>
</gene>
<organism evidence="2 3">
    <name type="scientific">Mikania micrantha</name>
    <name type="common">bitter vine</name>
    <dbReference type="NCBI Taxonomy" id="192012"/>
    <lineage>
        <taxon>Eukaryota</taxon>
        <taxon>Viridiplantae</taxon>
        <taxon>Streptophyta</taxon>
        <taxon>Embryophyta</taxon>
        <taxon>Tracheophyta</taxon>
        <taxon>Spermatophyta</taxon>
        <taxon>Magnoliopsida</taxon>
        <taxon>eudicotyledons</taxon>
        <taxon>Gunneridae</taxon>
        <taxon>Pentapetalae</taxon>
        <taxon>asterids</taxon>
        <taxon>campanulids</taxon>
        <taxon>Asterales</taxon>
        <taxon>Asteraceae</taxon>
        <taxon>Asteroideae</taxon>
        <taxon>Heliantheae alliance</taxon>
        <taxon>Eupatorieae</taxon>
        <taxon>Mikania</taxon>
    </lineage>
</organism>